<dbReference type="EMBL" id="JAOPJF010000015">
    <property type="protein sequence ID" value="KAK1146839.1"/>
    <property type="molecule type" value="Genomic_DNA"/>
</dbReference>
<evidence type="ECO:0000313" key="1">
    <source>
        <dbReference type="EMBL" id="KAK1146839.1"/>
    </source>
</evidence>
<gene>
    <name evidence="1" type="ORF">N8T08_002600</name>
</gene>
<sequence length="179" mass="19468">MDCITRASLDKPSGQLSKGERDAVHACFRQGRWLWTLAGTVGMGIVLLCDEEIMAAIKGINLINCEVDALAICAFYTRPGTVELLRSLEQMVIPLMFGEIPAPLEVALQPNGSGIFGPSAMSDISTKDYDAQLEQRATEPWPQLDLESAASQKKAKFLNEIVHEGIDKLGTCQAEDLTS</sequence>
<comment type="caution">
    <text evidence="1">The sequence shown here is derived from an EMBL/GenBank/DDBJ whole genome shotgun (WGS) entry which is preliminary data.</text>
</comment>
<keyword evidence="2" id="KW-1185">Reference proteome</keyword>
<proteinExistence type="predicted"/>
<organism evidence="1 2">
    <name type="scientific">Aspergillus melleus</name>
    <dbReference type="NCBI Taxonomy" id="138277"/>
    <lineage>
        <taxon>Eukaryota</taxon>
        <taxon>Fungi</taxon>
        <taxon>Dikarya</taxon>
        <taxon>Ascomycota</taxon>
        <taxon>Pezizomycotina</taxon>
        <taxon>Eurotiomycetes</taxon>
        <taxon>Eurotiomycetidae</taxon>
        <taxon>Eurotiales</taxon>
        <taxon>Aspergillaceae</taxon>
        <taxon>Aspergillus</taxon>
        <taxon>Aspergillus subgen. Circumdati</taxon>
    </lineage>
</organism>
<name>A0ACC3B8Z8_9EURO</name>
<protein>
    <submittedName>
        <fullName evidence="1">Uncharacterized protein</fullName>
    </submittedName>
</protein>
<dbReference type="Proteomes" id="UP001177260">
    <property type="component" value="Unassembled WGS sequence"/>
</dbReference>
<reference evidence="1 2" key="1">
    <citation type="journal article" date="2023" name="ACS Omega">
        <title>Identification of the Neoaspergillic Acid Biosynthesis Gene Cluster by Establishing an In Vitro CRISPR-Ribonucleoprotein Genetic System in Aspergillus melleus.</title>
        <authorList>
            <person name="Yuan B."/>
            <person name="Grau M.F."/>
            <person name="Murata R.M."/>
            <person name="Torok T."/>
            <person name="Venkateswaran K."/>
            <person name="Stajich J.E."/>
            <person name="Wang C.C.C."/>
        </authorList>
    </citation>
    <scope>NUCLEOTIDE SEQUENCE [LARGE SCALE GENOMIC DNA]</scope>
    <source>
        <strain evidence="1 2">IMV 1140</strain>
    </source>
</reference>
<accession>A0ACC3B8Z8</accession>
<evidence type="ECO:0000313" key="2">
    <source>
        <dbReference type="Proteomes" id="UP001177260"/>
    </source>
</evidence>